<dbReference type="AlphaFoldDB" id="A0A1E3AFD5"/>
<evidence type="ECO:0000313" key="1">
    <source>
        <dbReference type="EMBL" id="ODM06896.1"/>
    </source>
</evidence>
<accession>A0A1E3AFD5</accession>
<dbReference type="RefSeq" id="WP_207647398.1">
    <property type="nucleotide sequence ID" value="NZ_MCGH01000002.1"/>
</dbReference>
<proteinExistence type="predicted"/>
<reference evidence="1 2" key="1">
    <citation type="submission" date="2016-07" db="EMBL/GenBank/DDBJ databases">
        <title>Characterization of isolates of Eisenbergiella tayi derived from blood cultures, using whole genome sequencing.</title>
        <authorList>
            <person name="Burdz T."/>
            <person name="Wiebe D."/>
            <person name="Huynh C."/>
            <person name="Bernard K."/>
        </authorList>
    </citation>
    <scope>NUCLEOTIDE SEQUENCE [LARGE SCALE GENOMIC DNA]</scope>
    <source>
        <strain evidence="1 2">NML 110608</strain>
    </source>
</reference>
<organism evidence="1 2">
    <name type="scientific">Eisenbergiella tayi</name>
    <dbReference type="NCBI Taxonomy" id="1432052"/>
    <lineage>
        <taxon>Bacteria</taxon>
        <taxon>Bacillati</taxon>
        <taxon>Bacillota</taxon>
        <taxon>Clostridia</taxon>
        <taxon>Lachnospirales</taxon>
        <taxon>Lachnospiraceae</taxon>
        <taxon>Eisenbergiella</taxon>
    </lineage>
</organism>
<evidence type="ECO:0000313" key="2">
    <source>
        <dbReference type="Proteomes" id="UP000094067"/>
    </source>
</evidence>
<dbReference type="PATRIC" id="fig|1432052.4.peg.3107"/>
<protein>
    <submittedName>
        <fullName evidence="1">Uncharacterized protein</fullName>
    </submittedName>
</protein>
<dbReference type="EMBL" id="MCGH01000002">
    <property type="protein sequence ID" value="ODM06896.1"/>
    <property type="molecule type" value="Genomic_DNA"/>
</dbReference>
<gene>
    <name evidence="1" type="ORF">BEI61_02786</name>
</gene>
<name>A0A1E3AFD5_9FIRM</name>
<comment type="caution">
    <text evidence="1">The sequence shown here is derived from an EMBL/GenBank/DDBJ whole genome shotgun (WGS) entry which is preliminary data.</text>
</comment>
<sequence>MAAFDKILSGIAGMDEALDFIRLGDNVVFQVSDLEEYFFFARSFAAQALKDGKKLIYIRFAQHEAVLEPCEGLRIYEFQPEQGFESFTVGIHERIREEGREAFYVFDCLSQLQSVWYTDLMMGNFFRVTCPYLFQLDTVAFFPLIRGRHSFDAVARIRDTTQLFLDVYADRDSLYLHPLKVWNRYSGNMFLPHVWNSEKQRFEAVTDGMGIGRYYVLRQEKDNTPGSECGQP</sequence>
<dbReference type="Proteomes" id="UP000094067">
    <property type="component" value="Unassembled WGS sequence"/>
</dbReference>